<dbReference type="Gene3D" id="3.30.420.40">
    <property type="match status" value="2"/>
</dbReference>
<comment type="caution">
    <text evidence="2">The sequence shown here is derived from an EMBL/GenBank/DDBJ whole genome shotgun (WGS) entry which is preliminary data.</text>
</comment>
<dbReference type="SUPFAM" id="SSF53067">
    <property type="entry name" value="Actin-like ATPase domain"/>
    <property type="match status" value="1"/>
</dbReference>
<dbReference type="RefSeq" id="WP_126562992.1">
    <property type="nucleotide sequence ID" value="NZ_RYDJ01000023.1"/>
</dbReference>
<evidence type="ECO:0000256" key="1">
    <source>
        <dbReference type="ARBA" id="ARBA00006479"/>
    </source>
</evidence>
<proteinExistence type="inferred from homology"/>
<dbReference type="Proteomes" id="UP000280825">
    <property type="component" value="Unassembled WGS sequence"/>
</dbReference>
<sequence>MYTNDNRIVMTLDAGGTNFVFSAIKGNQEIVTPVIFPSNSDNLEKCLNTIKEGFCIIKKELNAHPAAISFAFPGPADYKNGIIGDLPNFPSFRGGVALGSFLRENFDIPVFINNDGNLFAYGEALAGLLPEVNTNLKNAGNSKQYKNLLGITIGTGFGAGIVINNNLNIGDNECGGDVWLLPNKKFPNIIAEESVSIRAVQRVYEEITKDNSEKSPKDIFEIAEGIKLGDKEAAIKSFEELGEAVGDVISRIINVMDGLVVIGGGLSGAEKYIFPAILKELNSTVGTFDSSYYPSLQMEAFNLSDSSEYIEFLKEKSNLINVPFSNNQVRYNQSKKTGIAISKLGAAKAISLGAYAFALEQLNKNEKKLEISL</sequence>
<name>A0A3S0M9S9_9FLAO</name>
<organism evidence="2 3">
    <name type="scientific">Flavobacterium bomense</name>
    <dbReference type="NCBI Taxonomy" id="2497483"/>
    <lineage>
        <taxon>Bacteria</taxon>
        <taxon>Pseudomonadati</taxon>
        <taxon>Bacteroidota</taxon>
        <taxon>Flavobacteriia</taxon>
        <taxon>Flavobacteriales</taxon>
        <taxon>Flavobacteriaceae</taxon>
        <taxon>Flavobacterium</taxon>
    </lineage>
</organism>
<keyword evidence="3" id="KW-1185">Reference proteome</keyword>
<dbReference type="AlphaFoldDB" id="A0A3S0M9S9"/>
<dbReference type="InterPro" id="IPR043129">
    <property type="entry name" value="ATPase_NBD"/>
</dbReference>
<dbReference type="InterPro" id="IPR000600">
    <property type="entry name" value="ROK"/>
</dbReference>
<gene>
    <name evidence="2" type="ORF">EKL98_14660</name>
</gene>
<dbReference type="Pfam" id="PF00480">
    <property type="entry name" value="ROK"/>
    <property type="match status" value="1"/>
</dbReference>
<comment type="similarity">
    <text evidence="1">Belongs to the ROK (NagC/XylR) family.</text>
</comment>
<evidence type="ECO:0000313" key="2">
    <source>
        <dbReference type="EMBL" id="RTZ01750.1"/>
    </source>
</evidence>
<reference evidence="2 3" key="1">
    <citation type="submission" date="2018-12" db="EMBL/GenBank/DDBJ databases">
        <title>Flavobacterium sp. nov., isolated from glacier ice.</title>
        <authorList>
            <person name="Liu Q."/>
            <person name="Xin Y.-H."/>
        </authorList>
    </citation>
    <scope>NUCLEOTIDE SEQUENCE [LARGE SCALE GENOMIC DNA]</scope>
    <source>
        <strain evidence="2 3">RB1N8</strain>
    </source>
</reference>
<accession>A0A3S0M9S9</accession>
<dbReference type="PANTHER" id="PTHR18964:SF149">
    <property type="entry name" value="BIFUNCTIONAL UDP-N-ACETYLGLUCOSAMINE 2-EPIMERASE_N-ACETYLMANNOSAMINE KINASE"/>
    <property type="match status" value="1"/>
</dbReference>
<evidence type="ECO:0000313" key="3">
    <source>
        <dbReference type="Proteomes" id="UP000280825"/>
    </source>
</evidence>
<dbReference type="EMBL" id="RYDJ01000023">
    <property type="protein sequence ID" value="RTZ01750.1"/>
    <property type="molecule type" value="Genomic_DNA"/>
</dbReference>
<dbReference type="CDD" id="cd23763">
    <property type="entry name" value="ASKHA_ATPase_ROK"/>
    <property type="match status" value="1"/>
</dbReference>
<protein>
    <submittedName>
        <fullName evidence="2">ROK family protein</fullName>
    </submittedName>
</protein>
<dbReference type="PANTHER" id="PTHR18964">
    <property type="entry name" value="ROK (REPRESSOR, ORF, KINASE) FAMILY"/>
    <property type="match status" value="1"/>
</dbReference>